<dbReference type="PROSITE" id="PS50088">
    <property type="entry name" value="ANK_REPEAT"/>
    <property type="match status" value="2"/>
</dbReference>
<dbReference type="GO" id="GO:0046486">
    <property type="term" value="P:glycerolipid metabolic process"/>
    <property type="evidence" value="ECO:0007669"/>
    <property type="project" value="UniProtKB-ARBA"/>
</dbReference>
<dbReference type="Gene3D" id="3.40.50.300">
    <property type="entry name" value="P-loop containing nucleotide triphosphate hydrolases"/>
    <property type="match status" value="1"/>
</dbReference>
<organism evidence="9 10">
    <name type="scientific">Trichoglossum hirsutum</name>
    <dbReference type="NCBI Taxonomy" id="265104"/>
    <lineage>
        <taxon>Eukaryota</taxon>
        <taxon>Fungi</taxon>
        <taxon>Dikarya</taxon>
        <taxon>Ascomycota</taxon>
        <taxon>Pezizomycotina</taxon>
        <taxon>Geoglossomycetes</taxon>
        <taxon>Geoglossales</taxon>
        <taxon>Geoglossaceae</taxon>
        <taxon>Trichoglossum</taxon>
    </lineage>
</organism>
<feature type="repeat" description="ANK" evidence="5">
    <location>
        <begin position="842"/>
        <end position="874"/>
    </location>
</feature>
<dbReference type="EMBL" id="JAGHQM010000896">
    <property type="protein sequence ID" value="KAH0557143.1"/>
    <property type="molecule type" value="Genomic_DNA"/>
</dbReference>
<keyword evidence="2" id="KW-0677">Repeat</keyword>
<dbReference type="PROSITE" id="PS50837">
    <property type="entry name" value="NACHT"/>
    <property type="match status" value="1"/>
</dbReference>
<accession>A0A9P8LA66</accession>
<dbReference type="InterPro" id="IPR036770">
    <property type="entry name" value="Ankyrin_rpt-contain_sf"/>
</dbReference>
<evidence type="ECO:0000256" key="6">
    <source>
        <dbReference type="PROSITE-ProRule" id="PRU01161"/>
    </source>
</evidence>
<protein>
    <recommendedName>
        <fullName evidence="1">phospholipase A2</fullName>
        <ecNumber evidence="1">3.1.1.4</ecNumber>
    </recommendedName>
</protein>
<proteinExistence type="predicted"/>
<dbReference type="PROSITE" id="PS51635">
    <property type="entry name" value="PNPLA"/>
    <property type="match status" value="1"/>
</dbReference>
<feature type="repeat" description="ANK" evidence="5">
    <location>
        <begin position="875"/>
        <end position="907"/>
    </location>
</feature>
<evidence type="ECO:0000259" key="8">
    <source>
        <dbReference type="PROSITE" id="PS51635"/>
    </source>
</evidence>
<dbReference type="PANTHER" id="PTHR10039">
    <property type="entry name" value="AMELOGENIN"/>
    <property type="match status" value="1"/>
</dbReference>
<gene>
    <name evidence="9" type="ORF">GP486_005066</name>
</gene>
<dbReference type="Gene3D" id="1.25.40.20">
    <property type="entry name" value="Ankyrin repeat-containing domain"/>
    <property type="match status" value="1"/>
</dbReference>
<dbReference type="SUPFAM" id="SSF52151">
    <property type="entry name" value="FabD/lysophospholipase-like"/>
    <property type="match status" value="1"/>
</dbReference>
<dbReference type="Pfam" id="PF24883">
    <property type="entry name" value="NPHP3_N"/>
    <property type="match status" value="1"/>
</dbReference>
<reference evidence="9" key="1">
    <citation type="submission" date="2021-03" db="EMBL/GenBank/DDBJ databases">
        <title>Comparative genomics and phylogenomic investigation of the class Geoglossomycetes provide insights into ecological specialization and systematics.</title>
        <authorList>
            <person name="Melie T."/>
            <person name="Pirro S."/>
            <person name="Miller A.N."/>
            <person name="Quandt A."/>
        </authorList>
    </citation>
    <scope>NUCLEOTIDE SEQUENCE</scope>
    <source>
        <strain evidence="9">CAQ_001_2017</strain>
    </source>
</reference>
<dbReference type="SMART" id="SM00248">
    <property type="entry name" value="ANK"/>
    <property type="match status" value="3"/>
</dbReference>
<evidence type="ECO:0000256" key="1">
    <source>
        <dbReference type="ARBA" id="ARBA00013278"/>
    </source>
</evidence>
<feature type="short sequence motif" description="DGA/G" evidence="6">
    <location>
        <begin position="140"/>
        <end position="142"/>
    </location>
</feature>
<evidence type="ECO:0000256" key="2">
    <source>
        <dbReference type="ARBA" id="ARBA00022737"/>
    </source>
</evidence>
<evidence type="ECO:0000256" key="5">
    <source>
        <dbReference type="PROSITE-ProRule" id="PRU00023"/>
    </source>
</evidence>
<dbReference type="Pfam" id="PF12796">
    <property type="entry name" value="Ank_2"/>
    <property type="match status" value="1"/>
</dbReference>
<dbReference type="InterPro" id="IPR002641">
    <property type="entry name" value="PNPLA_dom"/>
</dbReference>
<dbReference type="SUPFAM" id="SSF48403">
    <property type="entry name" value="Ankyrin repeat"/>
    <property type="match status" value="1"/>
</dbReference>
<dbReference type="EC" id="3.1.1.4" evidence="1"/>
<dbReference type="InterPro" id="IPR056884">
    <property type="entry name" value="NPHP3-like_N"/>
</dbReference>
<comment type="caution">
    <text evidence="9">The sequence shown here is derived from an EMBL/GenBank/DDBJ whole genome shotgun (WGS) entry which is preliminary data.</text>
</comment>
<feature type="domain" description="NACHT" evidence="7">
    <location>
        <begin position="326"/>
        <end position="481"/>
    </location>
</feature>
<evidence type="ECO:0000313" key="9">
    <source>
        <dbReference type="EMBL" id="KAH0557143.1"/>
    </source>
</evidence>
<comment type="catalytic activity">
    <reaction evidence="4">
        <text>a 1,2-diacyl-sn-glycero-3-phosphocholine + H2O = a 1-acyl-sn-glycero-3-phosphocholine + a fatty acid + H(+)</text>
        <dbReference type="Rhea" id="RHEA:15801"/>
        <dbReference type="ChEBI" id="CHEBI:15377"/>
        <dbReference type="ChEBI" id="CHEBI:15378"/>
        <dbReference type="ChEBI" id="CHEBI:28868"/>
        <dbReference type="ChEBI" id="CHEBI:57643"/>
        <dbReference type="ChEBI" id="CHEBI:58168"/>
        <dbReference type="EC" id="3.1.1.4"/>
    </reaction>
    <physiologicalReaction direction="left-to-right" evidence="4">
        <dbReference type="Rhea" id="RHEA:15802"/>
    </physiologicalReaction>
</comment>
<dbReference type="AlphaFoldDB" id="A0A9P8LA66"/>
<name>A0A9P8LA66_9PEZI</name>
<evidence type="ECO:0000256" key="3">
    <source>
        <dbReference type="ARBA" id="ARBA00023098"/>
    </source>
</evidence>
<dbReference type="InterPro" id="IPR002110">
    <property type="entry name" value="Ankyrin_rpt"/>
</dbReference>
<evidence type="ECO:0000256" key="4">
    <source>
        <dbReference type="ARBA" id="ARBA00023422"/>
    </source>
</evidence>
<dbReference type="InterPro" id="IPR016035">
    <property type="entry name" value="Acyl_Trfase/lysoPLipase"/>
</dbReference>
<keyword evidence="3" id="KW-0443">Lipid metabolism</keyword>
<dbReference type="GO" id="GO:0004623">
    <property type="term" value="F:phospholipase A2 activity"/>
    <property type="evidence" value="ECO:0007669"/>
    <property type="project" value="UniProtKB-EC"/>
</dbReference>
<dbReference type="Gene3D" id="3.40.1090.10">
    <property type="entry name" value="Cytosolic phospholipase A2 catalytic domain"/>
    <property type="match status" value="1"/>
</dbReference>
<dbReference type="SUPFAM" id="SSF52540">
    <property type="entry name" value="P-loop containing nucleoside triphosphate hydrolases"/>
    <property type="match status" value="1"/>
</dbReference>
<dbReference type="PANTHER" id="PTHR10039:SF16">
    <property type="entry name" value="GPI INOSITOL-DEACYLASE"/>
    <property type="match status" value="1"/>
</dbReference>
<sequence length="964" mass="109191">MLGRLQMDINTCIDAYIRLSSAVFQLKRANSNIFGRAKDIWGVDGAYSSERLASEIRAIVASQEGDDQAKLTNPNSPCKTFVCAFTKALNTPVLFRTYTTDEAVDTLASSECTIWQAACATSAAATFFDPVEIGRQQFVDGATGFNNPVNAVFDEAISIWPDATLRIHCIVSIGTGVPDLKNFGDNLKGVVNTLKAISTETEETEKRFFKYHERLGIGGRYFRYNVQHGLGDVGLDEHKKVAQIEAATERYLQIPQTKGAIDAFAAVRAPNALTPLDEASKEKYLKWLKYVDPYEYHNPAREARTKSTGNWFLEDEFERWRKQPRSFLWLYGRAGCGKTILSSTVIDQIADQIKQQRFGVLAFYYFSFRRKESQEVRLLLNSLLTQFVHSLVRGDPQRHNHYHLPRAFRELYNQYQPSSEPKIEDLKATLLSVLAESKKTYIVIDALDECPRPEDRENTIEFFMDLLQDARSSTHILITSRQEKDIEDTVREASEKNGIYLRRVPIKNSRVNADIRRHLQTRMTTDSRFRRWPDKIKEDVTEQLAEKAEGVFRYAECQLISLRLAEREKDIEEALKQLPKDLDETYSRMLSHPSITKYADEVYAILQWLAYSNRPLRLSEAAEAVVFTSDRSLDSGDNPKSVDLRNRFPSPQRIRAILSGLVTVSGPGCQTRFGDEETDAGQDGTITFAHFSVKEYLECDRVEPKRFRLLESDAQWFILKSCLVYIHYYDTKTAKVDPERYPLLLYSCKYWPRHALALCCDKDQRIINTPVQRLTELRTKLNGPTLTLSTKVALSDMYHPTHKVLTPTLKSLPSPKMSTSPSSQRFKDPWGDFFIEPIFDFDSDSALHSASCMGNKELVKLLLDGGVGINGVDRWRRVALHHAVGNGHGPVVEQLLQNGADIEMKDYTGSTPLTSAIENGCEVVCELLVMKGAKVDYVYIPEVSYSSSGEESTADASLPGHCSL</sequence>
<evidence type="ECO:0000259" key="7">
    <source>
        <dbReference type="PROSITE" id="PS50837"/>
    </source>
</evidence>
<dbReference type="PROSITE" id="PS50297">
    <property type="entry name" value="ANK_REP_REGION"/>
    <property type="match status" value="2"/>
</dbReference>
<keyword evidence="5" id="KW-0040">ANK repeat</keyword>
<keyword evidence="10" id="KW-1185">Reference proteome</keyword>
<evidence type="ECO:0000313" key="10">
    <source>
        <dbReference type="Proteomes" id="UP000750711"/>
    </source>
</evidence>
<dbReference type="InterPro" id="IPR007111">
    <property type="entry name" value="NACHT_NTPase"/>
</dbReference>
<feature type="domain" description="PNPLA" evidence="8">
    <location>
        <begin position="1"/>
        <end position="153"/>
    </location>
</feature>
<dbReference type="InterPro" id="IPR027417">
    <property type="entry name" value="P-loop_NTPase"/>
</dbReference>
<dbReference type="Pfam" id="PF01734">
    <property type="entry name" value="Patatin"/>
    <property type="match status" value="1"/>
</dbReference>
<comment type="caution">
    <text evidence="6">Lacks conserved residue(s) required for the propagation of feature annotation.</text>
</comment>
<dbReference type="Proteomes" id="UP000750711">
    <property type="component" value="Unassembled WGS sequence"/>
</dbReference>